<dbReference type="EMBL" id="JAJSOW010000100">
    <property type="protein sequence ID" value="KAI9185252.1"/>
    <property type="molecule type" value="Genomic_DNA"/>
</dbReference>
<dbReference type="Proteomes" id="UP001064489">
    <property type="component" value="Chromosome 1"/>
</dbReference>
<comment type="caution">
    <text evidence="3">The sequence shown here is derived from an EMBL/GenBank/DDBJ whole genome shotgun (WGS) entry which is preliminary data.</text>
</comment>
<dbReference type="Proteomes" id="UP001064489">
    <property type="component" value="Chromosome 3"/>
</dbReference>
<dbReference type="EMBL" id="JAJSOW010000003">
    <property type="protein sequence ID" value="KAI9195016.1"/>
    <property type="molecule type" value="Genomic_DNA"/>
</dbReference>
<evidence type="ECO:0000313" key="4">
    <source>
        <dbReference type="Proteomes" id="UP001064489"/>
    </source>
</evidence>
<evidence type="ECO:0000313" key="3">
    <source>
        <dbReference type="EMBL" id="KAI9195016.1"/>
    </source>
</evidence>
<organism evidence="3 4">
    <name type="scientific">Acer negundo</name>
    <name type="common">Box elder</name>
    <dbReference type="NCBI Taxonomy" id="4023"/>
    <lineage>
        <taxon>Eukaryota</taxon>
        <taxon>Viridiplantae</taxon>
        <taxon>Streptophyta</taxon>
        <taxon>Embryophyta</taxon>
        <taxon>Tracheophyta</taxon>
        <taxon>Spermatophyta</taxon>
        <taxon>Magnoliopsida</taxon>
        <taxon>eudicotyledons</taxon>
        <taxon>Gunneridae</taxon>
        <taxon>Pentapetalae</taxon>
        <taxon>rosids</taxon>
        <taxon>malvids</taxon>
        <taxon>Sapindales</taxon>
        <taxon>Sapindaceae</taxon>
        <taxon>Hippocastanoideae</taxon>
        <taxon>Acereae</taxon>
        <taxon>Acer</taxon>
    </lineage>
</organism>
<name>A0AAD5JKP0_ACENE</name>
<gene>
    <name evidence="1" type="ORF">LWI28_005630</name>
    <name evidence="3" type="ORF">LWI28_010880</name>
    <name evidence="2" type="ORF">LWI28_025941</name>
</gene>
<proteinExistence type="predicted"/>
<reference evidence="3" key="1">
    <citation type="journal article" date="2022" name="Plant J.">
        <title>Strategies of tolerance reflected in two North American maple genomes.</title>
        <authorList>
            <person name="McEvoy S.L."/>
            <person name="Sezen U.U."/>
            <person name="Trouern-Trend A."/>
            <person name="McMahon S.M."/>
            <person name="Schaberg P.G."/>
            <person name="Yang J."/>
            <person name="Wegrzyn J.L."/>
            <person name="Swenson N.G."/>
        </authorList>
    </citation>
    <scope>NUCLEOTIDE SEQUENCE</scope>
    <source>
        <strain evidence="3">91603</strain>
    </source>
</reference>
<protein>
    <submittedName>
        <fullName evidence="3">Uncharacterized protein</fullName>
    </submittedName>
</protein>
<reference evidence="3" key="2">
    <citation type="submission" date="2023-02" db="EMBL/GenBank/DDBJ databases">
        <authorList>
            <person name="Swenson N.G."/>
            <person name="Wegrzyn J.L."/>
            <person name="Mcevoy S.L."/>
        </authorList>
    </citation>
    <scope>NUCLEOTIDE SEQUENCE</scope>
    <source>
        <strain evidence="3">91603</strain>
        <tissue evidence="3">Leaf</tissue>
    </source>
</reference>
<evidence type="ECO:0000313" key="2">
    <source>
        <dbReference type="EMBL" id="KAI9187248.1"/>
    </source>
</evidence>
<dbReference type="AlphaFoldDB" id="A0AAD5JKP0"/>
<dbReference type="EMBL" id="JAJSOW010000100">
    <property type="protein sequence ID" value="KAI9187248.1"/>
    <property type="molecule type" value="Genomic_DNA"/>
</dbReference>
<accession>A0AAD5JKP0</accession>
<keyword evidence="4" id="KW-1185">Reference proteome</keyword>
<evidence type="ECO:0000313" key="1">
    <source>
        <dbReference type="EMBL" id="KAI9185252.1"/>
    </source>
</evidence>
<sequence length="79" mass="8995">MFLLSRWFLWIDSPLSDSPKIRLRLRVLELEKTDDGDELMIMPQGKTGDLSIESIPFQLWQDADCSISVTVDGVDKAVI</sequence>